<protein>
    <submittedName>
        <fullName evidence="1">Uncharacterized protein</fullName>
    </submittedName>
</protein>
<dbReference type="EMBL" id="JAUNZN010000005">
    <property type="protein sequence ID" value="KAK4821384.1"/>
    <property type="molecule type" value="Genomic_DNA"/>
</dbReference>
<keyword evidence="2" id="KW-1185">Reference proteome</keyword>
<comment type="caution">
    <text evidence="1">The sequence shown here is derived from an EMBL/GenBank/DDBJ whole genome shotgun (WGS) entry which is preliminary data.</text>
</comment>
<sequence>MVAASRSKGIRETDNNTIAKGYCAMHPPNYSEEMKICAPHRMAEGNAVFMLLVQTLTMLRLLTCGQRTLEWPWSQARVMYTRSMGLTSNKDLALLTVGVTGQEIKVGCRMASGRISGSTYEKASQIGLYNITSNPIAKDMKLCASERLNCWYNFTLVQPVFVVCFWDHHITEPSTTTSAPIVKDKKILSPQISEIGPHYVLCRMVSMVTWVNPHLSKMNKERCDRYHRDRITTLGTNQWLLSDILPQRERINERDHQRIVDALGVAQYNVSLALSCIQAQLWMQSMVAAIIREECGPNETETHGKLLMLMHVLYRNNKDLFVRVTPSKPKTFVLTLNKMFVILKYIPMKSLKLYLYILEKDVFV</sequence>
<evidence type="ECO:0000313" key="2">
    <source>
        <dbReference type="Proteomes" id="UP001333110"/>
    </source>
</evidence>
<proteinExistence type="predicted"/>
<dbReference type="AlphaFoldDB" id="A0AAN7N7L8"/>
<reference evidence="1 2" key="1">
    <citation type="journal article" date="2023" name="J. Hered.">
        <title>Chromosome-level genome of the wood stork (Mycteria americana) provides insight into avian chromosome evolution.</title>
        <authorList>
            <person name="Flamio R. Jr."/>
            <person name="Ramstad K.M."/>
        </authorList>
    </citation>
    <scope>NUCLEOTIDE SEQUENCE [LARGE SCALE GENOMIC DNA]</scope>
    <source>
        <strain evidence="1">JAX WOST 10</strain>
    </source>
</reference>
<organism evidence="1 2">
    <name type="scientific">Mycteria americana</name>
    <name type="common">Wood stork</name>
    <dbReference type="NCBI Taxonomy" id="33587"/>
    <lineage>
        <taxon>Eukaryota</taxon>
        <taxon>Metazoa</taxon>
        <taxon>Chordata</taxon>
        <taxon>Craniata</taxon>
        <taxon>Vertebrata</taxon>
        <taxon>Euteleostomi</taxon>
        <taxon>Archelosauria</taxon>
        <taxon>Archosauria</taxon>
        <taxon>Dinosauria</taxon>
        <taxon>Saurischia</taxon>
        <taxon>Theropoda</taxon>
        <taxon>Coelurosauria</taxon>
        <taxon>Aves</taxon>
        <taxon>Neognathae</taxon>
        <taxon>Neoaves</taxon>
        <taxon>Aequornithes</taxon>
        <taxon>Ciconiiformes</taxon>
        <taxon>Ciconiidae</taxon>
        <taxon>Mycteria</taxon>
    </lineage>
</organism>
<evidence type="ECO:0000313" key="1">
    <source>
        <dbReference type="EMBL" id="KAK4821384.1"/>
    </source>
</evidence>
<dbReference type="Proteomes" id="UP001333110">
    <property type="component" value="Unassembled WGS sequence"/>
</dbReference>
<gene>
    <name evidence="1" type="ORF">QYF61_018922</name>
</gene>
<accession>A0AAN7N7L8</accession>
<name>A0AAN7N7L8_MYCAM</name>